<evidence type="ECO:0000313" key="6">
    <source>
        <dbReference type="EMBL" id="GEC04977.1"/>
    </source>
</evidence>
<feature type="transmembrane region" description="Helical" evidence="4">
    <location>
        <begin position="771"/>
        <end position="789"/>
    </location>
</feature>
<feature type="transmembrane region" description="Helical" evidence="4">
    <location>
        <begin position="44"/>
        <end position="62"/>
    </location>
</feature>
<feature type="transmembrane region" description="Helical" evidence="4">
    <location>
        <begin position="440"/>
        <end position="463"/>
    </location>
</feature>
<keyword evidence="4" id="KW-0812">Transmembrane</keyword>
<proteinExistence type="predicted"/>
<feature type="transmembrane region" description="Helical" evidence="4">
    <location>
        <begin position="612"/>
        <end position="637"/>
    </location>
</feature>
<protein>
    <recommendedName>
        <fullName evidence="5">NACHT domain-containing protein</fullName>
    </recommendedName>
</protein>
<name>A0A4Y3VDI0_9ACTN</name>
<dbReference type="SUPFAM" id="SSF52540">
    <property type="entry name" value="P-loop containing nucleoside triphosphate hydrolases"/>
    <property type="match status" value="1"/>
</dbReference>
<gene>
    <name evidence="6" type="ORF">SSP24_26320</name>
</gene>
<keyword evidence="4" id="KW-0472">Membrane</keyword>
<evidence type="ECO:0000256" key="2">
    <source>
        <dbReference type="ARBA" id="ARBA00022737"/>
    </source>
</evidence>
<dbReference type="SMART" id="SM00320">
    <property type="entry name" value="WD40"/>
    <property type="match status" value="2"/>
</dbReference>
<dbReference type="InterPro" id="IPR011047">
    <property type="entry name" value="Quinoprotein_ADH-like_sf"/>
</dbReference>
<dbReference type="Pfam" id="PF00400">
    <property type="entry name" value="WD40"/>
    <property type="match status" value="1"/>
</dbReference>
<dbReference type="PROSITE" id="PS50837">
    <property type="entry name" value="NACHT"/>
    <property type="match status" value="1"/>
</dbReference>
<feature type="domain" description="NACHT" evidence="5">
    <location>
        <begin position="156"/>
        <end position="244"/>
    </location>
</feature>
<feature type="transmembrane region" description="Helical" evidence="4">
    <location>
        <begin position="672"/>
        <end position="692"/>
    </location>
</feature>
<dbReference type="Pfam" id="PF05729">
    <property type="entry name" value="NACHT"/>
    <property type="match status" value="1"/>
</dbReference>
<dbReference type="PROSITE" id="PS50294">
    <property type="entry name" value="WD_REPEATS_REGION"/>
    <property type="match status" value="1"/>
</dbReference>
<dbReference type="InterPro" id="IPR015943">
    <property type="entry name" value="WD40/YVTN_repeat-like_dom_sf"/>
</dbReference>
<dbReference type="InterPro" id="IPR007111">
    <property type="entry name" value="NACHT_NTPase"/>
</dbReference>
<dbReference type="PANTHER" id="PTHR19879">
    <property type="entry name" value="TRANSCRIPTION INITIATION FACTOR TFIID"/>
    <property type="match status" value="1"/>
</dbReference>
<evidence type="ECO:0000259" key="5">
    <source>
        <dbReference type="PROSITE" id="PS50837"/>
    </source>
</evidence>
<dbReference type="PANTHER" id="PTHR19879:SF9">
    <property type="entry name" value="TRANSCRIPTION INITIATION FACTOR TFIID SUBUNIT 5"/>
    <property type="match status" value="1"/>
</dbReference>
<dbReference type="AlphaFoldDB" id="A0A4Y3VDI0"/>
<keyword evidence="4" id="KW-1133">Transmembrane helix</keyword>
<accession>A0A4Y3VDI0</accession>
<dbReference type="InterPro" id="IPR019775">
    <property type="entry name" value="WD40_repeat_CS"/>
</dbReference>
<reference evidence="6 7" key="1">
    <citation type="submission" date="2019-06" db="EMBL/GenBank/DDBJ databases">
        <title>Whole genome shotgun sequence of Streptomyces spinoverrucosus NBRC 14228.</title>
        <authorList>
            <person name="Hosoyama A."/>
            <person name="Uohara A."/>
            <person name="Ohji S."/>
            <person name="Ichikawa N."/>
        </authorList>
    </citation>
    <scope>NUCLEOTIDE SEQUENCE [LARGE SCALE GENOMIC DNA]</scope>
    <source>
        <strain evidence="6 7">NBRC 14228</strain>
    </source>
</reference>
<keyword evidence="2" id="KW-0677">Repeat</keyword>
<feature type="transmembrane region" description="Helical" evidence="4">
    <location>
        <begin position="20"/>
        <end position="38"/>
    </location>
</feature>
<dbReference type="Gene3D" id="3.40.50.300">
    <property type="entry name" value="P-loop containing nucleotide triphosphate hydrolases"/>
    <property type="match status" value="1"/>
</dbReference>
<dbReference type="Gene3D" id="2.130.10.10">
    <property type="entry name" value="YVTN repeat-like/Quinoprotein amine dehydrogenase"/>
    <property type="match status" value="2"/>
</dbReference>
<evidence type="ECO:0000256" key="1">
    <source>
        <dbReference type="ARBA" id="ARBA00022574"/>
    </source>
</evidence>
<evidence type="ECO:0000256" key="3">
    <source>
        <dbReference type="PROSITE-ProRule" id="PRU00221"/>
    </source>
</evidence>
<feature type="transmembrane region" description="Helical" evidence="4">
    <location>
        <begin position="475"/>
        <end position="499"/>
    </location>
</feature>
<sequence length="1120" mass="121053">MLRGPLRRARARRRLVRDGLFAAVGLGSTGLAVWMLAGGNANEIATVASLFVGVAALLLALADYFRPEPTSPDPAEYADDLARTLREQWLEEAEARRLRDPRVLPLAWAATAREVADEPRVGRARVVRLRLDGRLAGRFEQVTGQLAEGYGQLAQGRLVVIGEPGAGKTVLAMLLTLGLLDARAPGTPVPVLLPVSSWDPLRERLDDWIVNSLAVPYYSGRPEIPRTLLAHGLLLPVLDGLDEIPESARRGAIRGINHAVGGERPVVVTCRAVEYEELIRGGAPRLRQAPVVEVLPLPATDVVAYLRDTEWPDGVVWDEVVARLSAEPDGPLAEALSTPMMVTTARLVYQRGGAGGADPRELLDRDRFDCRYSVEDHLTHEVVDAAYAPDPRLPEEAGVRQRWRPEQARRWLTFLAGYLHDHRERDLAWWSMSGRLLPTWVGPVASLLLGLVVAFGASVWVAVTEGFPGAKAFSPVAALTLAIGAGFALIGSIVWYTVGDPLPGRLAWSPRGSAARLRRGFRNGAVLCLAFVVPVAGSVTLIIVLDSTLGPGTLQGAEAVATLLAVCVAVATVMGLSLAAHSWLNAPPSRAAQVNPANSLVQDRRSSLCGALLAGVVFGATGLFGLQLGLLGGGLLFRLVNDWPGWPGDGETGAYAEWAWGESSRAYGMEHFGFGVPYLLPGTLFALLVLLSRAWPRFVLTRVWLAARGRLPWRLMAFLADARRREILRQSGGAYQFRHIRLQEALAGRPTYDEPRLPARRWEPAVVRRRVVLAAGVAAALSGTGAVLAHHRDESEVTFSAPADTWVTTLAFRPRTSEVFWGDSDGRIWSGSPYGVRRRRVGAPPPYEDDDGYDKDVSARAMAFHPGGEILALRRGGQLELWDVRGRRLRRVDSGPLGEPVVSLAFAPDGGYLAGVMDSRLVPSSEYETFLRRLAADGRFQETKALDASVTAEAVCFLPEGGLAVLYYEARVRTHTVPELEPGQSLDPHKKVVGDDGAHALTVSPRGDFLLVMGDEASELWQLQADGTWVSAGILPVMSSAAFHPAEPLLAFGPAIDDESSGLPDGTIELLSVGTGTRLTTLHGHMSEVTCMQFSSDGDWLATGSADGTVRLWDARRPKS</sequence>
<evidence type="ECO:0000256" key="4">
    <source>
        <dbReference type="SAM" id="Phobius"/>
    </source>
</evidence>
<dbReference type="SUPFAM" id="SSF50998">
    <property type="entry name" value="Quinoprotein alcohol dehydrogenase-like"/>
    <property type="match status" value="1"/>
</dbReference>
<comment type="caution">
    <text evidence="6">The sequence shown here is derived from an EMBL/GenBank/DDBJ whole genome shotgun (WGS) entry which is preliminary data.</text>
</comment>
<dbReference type="EMBL" id="BJND01000017">
    <property type="protein sequence ID" value="GEC04977.1"/>
    <property type="molecule type" value="Genomic_DNA"/>
</dbReference>
<feature type="transmembrane region" description="Helical" evidence="4">
    <location>
        <begin position="520"/>
        <end position="545"/>
    </location>
</feature>
<organism evidence="6 7">
    <name type="scientific">Streptomyces spinoverrucosus</name>
    <dbReference type="NCBI Taxonomy" id="284043"/>
    <lineage>
        <taxon>Bacteria</taxon>
        <taxon>Bacillati</taxon>
        <taxon>Actinomycetota</taxon>
        <taxon>Actinomycetes</taxon>
        <taxon>Kitasatosporales</taxon>
        <taxon>Streptomycetaceae</taxon>
        <taxon>Streptomyces</taxon>
    </lineage>
</organism>
<dbReference type="PROSITE" id="PS50082">
    <property type="entry name" value="WD_REPEATS_2"/>
    <property type="match status" value="1"/>
</dbReference>
<dbReference type="PROSITE" id="PS00678">
    <property type="entry name" value="WD_REPEATS_1"/>
    <property type="match status" value="1"/>
</dbReference>
<dbReference type="Proteomes" id="UP000317881">
    <property type="component" value="Unassembled WGS sequence"/>
</dbReference>
<feature type="repeat" description="WD" evidence="3">
    <location>
        <begin position="1082"/>
        <end position="1120"/>
    </location>
</feature>
<evidence type="ECO:0000313" key="7">
    <source>
        <dbReference type="Proteomes" id="UP000317881"/>
    </source>
</evidence>
<dbReference type="InterPro" id="IPR027417">
    <property type="entry name" value="P-loop_NTPase"/>
</dbReference>
<dbReference type="InterPro" id="IPR001680">
    <property type="entry name" value="WD40_rpt"/>
</dbReference>
<keyword evidence="7" id="KW-1185">Reference proteome</keyword>
<keyword evidence="1 3" id="KW-0853">WD repeat</keyword>
<feature type="transmembrane region" description="Helical" evidence="4">
    <location>
        <begin position="557"/>
        <end position="580"/>
    </location>
</feature>